<comment type="pathway">
    <text evidence="2">Aminoacyl-tRNA biosynthesis; selenocysteinyl-tRNA(Sec) biosynthesis; L-seryl-tRNA(Sec) from L-serine and tRNA(Sec): step 1/1.</text>
</comment>
<evidence type="ECO:0000256" key="7">
    <source>
        <dbReference type="ARBA" id="ARBA00022741"/>
    </source>
</evidence>
<sequence>MTLHTIIETHCNILLIEINSLNLQSYKILVMLQIAFIRENQEKVVKALAKKHMDAKAIVEEIVQTDDLRRISQANLENTLAESNKLSKDIGEMMKNGEKSKAEILKQKTVQLRELGKELSEKVDALANEITQKLYLLPNLPAAIVPEGKTPEENLNVFEEGDVPKLHDGALPHWELVKKYDIIDFELGNKITGAGFPVYKGKGAKLQRALITYFLDKNTDAGYLEYQVPHLVNEASAYGTGQLPDKDGQMYHDATDDLYLIPTAEVPVTNIFRDVILSENELPVKCTGYTPCFRREAGSYGAHVRGLNRLHQFDKVEIVRVEHPEKSYEALDEMVEHVKDIMRELKLPYRVLRLCGGDMSFASALTYDFEVFSTAQDRWLEISSVSNFETFQANRLKLRFKDKDGKNQLAHTLNGSSLALPRVLAGILENYQTPEGIVVPEVLRKYTGFDIIN</sequence>
<protein>
    <recommendedName>
        <fullName evidence="11 14">Serine--tRNA ligase</fullName>
        <ecNumber evidence="4 14">6.1.1.11</ecNumber>
    </recommendedName>
</protein>
<comment type="catalytic activity">
    <reaction evidence="12">
        <text>tRNA(Sec) + L-serine + ATP = L-seryl-tRNA(Sec) + AMP + diphosphate + H(+)</text>
        <dbReference type="Rhea" id="RHEA:42580"/>
        <dbReference type="Rhea" id="RHEA-COMP:9742"/>
        <dbReference type="Rhea" id="RHEA-COMP:10128"/>
        <dbReference type="ChEBI" id="CHEBI:15378"/>
        <dbReference type="ChEBI" id="CHEBI:30616"/>
        <dbReference type="ChEBI" id="CHEBI:33019"/>
        <dbReference type="ChEBI" id="CHEBI:33384"/>
        <dbReference type="ChEBI" id="CHEBI:78442"/>
        <dbReference type="ChEBI" id="CHEBI:78533"/>
        <dbReference type="ChEBI" id="CHEBI:456215"/>
        <dbReference type="EC" id="6.1.1.11"/>
    </reaction>
</comment>
<evidence type="ECO:0000256" key="9">
    <source>
        <dbReference type="ARBA" id="ARBA00022917"/>
    </source>
</evidence>
<feature type="domain" description="Aminoacyl-transfer RNA synthetases class-II family profile" evidence="15">
    <location>
        <begin position="205"/>
        <end position="440"/>
    </location>
</feature>
<dbReference type="Pfam" id="PF00587">
    <property type="entry name" value="tRNA-synt_2b"/>
    <property type="match status" value="1"/>
</dbReference>
<dbReference type="InterPro" id="IPR006195">
    <property type="entry name" value="aa-tRNA-synth_II"/>
</dbReference>
<dbReference type="InterPro" id="IPR002314">
    <property type="entry name" value="aa-tRNA-synt_IIb"/>
</dbReference>
<dbReference type="Gene3D" id="1.10.287.40">
    <property type="entry name" value="Serine-tRNA synthetase, tRNA binding domain"/>
    <property type="match status" value="1"/>
</dbReference>
<keyword evidence="8" id="KW-0067">ATP-binding</keyword>
<dbReference type="InterPro" id="IPR042103">
    <property type="entry name" value="SerRS_1_N_sf"/>
</dbReference>
<dbReference type="NCBIfam" id="TIGR00414">
    <property type="entry name" value="serS"/>
    <property type="match status" value="1"/>
</dbReference>
<proteinExistence type="inferred from homology"/>
<evidence type="ECO:0000256" key="10">
    <source>
        <dbReference type="ARBA" id="ARBA00023146"/>
    </source>
</evidence>
<evidence type="ECO:0000256" key="1">
    <source>
        <dbReference type="ARBA" id="ARBA00004496"/>
    </source>
</evidence>
<evidence type="ECO:0000313" key="16">
    <source>
        <dbReference type="EMBL" id="GAA4046450.1"/>
    </source>
</evidence>
<organism evidence="16 17">
    <name type="scientific">Flavobacterium chungnamense</name>
    <dbReference type="NCBI Taxonomy" id="706182"/>
    <lineage>
        <taxon>Bacteria</taxon>
        <taxon>Pseudomonadati</taxon>
        <taxon>Bacteroidota</taxon>
        <taxon>Flavobacteriia</taxon>
        <taxon>Flavobacteriales</taxon>
        <taxon>Flavobacteriaceae</taxon>
        <taxon>Flavobacterium</taxon>
    </lineage>
</organism>
<evidence type="ECO:0000256" key="3">
    <source>
        <dbReference type="ARBA" id="ARBA00010728"/>
    </source>
</evidence>
<dbReference type="Proteomes" id="UP001500426">
    <property type="component" value="Unassembled WGS sequence"/>
</dbReference>
<dbReference type="PROSITE" id="PS50862">
    <property type="entry name" value="AA_TRNA_LIGASE_II"/>
    <property type="match status" value="1"/>
</dbReference>
<dbReference type="PRINTS" id="PR00981">
    <property type="entry name" value="TRNASYNTHSER"/>
</dbReference>
<dbReference type="InterPro" id="IPR033729">
    <property type="entry name" value="SerRS_core"/>
</dbReference>
<dbReference type="InterPro" id="IPR010978">
    <property type="entry name" value="tRNA-bd_arm"/>
</dbReference>
<keyword evidence="9" id="KW-0648">Protein biosynthesis</keyword>
<dbReference type="PANTHER" id="PTHR43697:SF1">
    <property type="entry name" value="SERINE--TRNA LIGASE"/>
    <property type="match status" value="1"/>
</dbReference>
<dbReference type="Pfam" id="PF02403">
    <property type="entry name" value="Seryl_tRNA_N"/>
    <property type="match status" value="1"/>
</dbReference>
<dbReference type="InterPro" id="IPR002317">
    <property type="entry name" value="Ser-tRNA-ligase_type_1"/>
</dbReference>
<evidence type="ECO:0000256" key="12">
    <source>
        <dbReference type="ARBA" id="ARBA00047929"/>
    </source>
</evidence>
<evidence type="ECO:0000313" key="17">
    <source>
        <dbReference type="Proteomes" id="UP001500426"/>
    </source>
</evidence>
<name>A0ABP7UL14_9FLAO</name>
<evidence type="ECO:0000256" key="14">
    <source>
        <dbReference type="NCBIfam" id="TIGR00414"/>
    </source>
</evidence>
<evidence type="ECO:0000256" key="6">
    <source>
        <dbReference type="ARBA" id="ARBA00022598"/>
    </source>
</evidence>
<evidence type="ECO:0000256" key="5">
    <source>
        <dbReference type="ARBA" id="ARBA00022490"/>
    </source>
</evidence>
<reference evidence="17" key="1">
    <citation type="journal article" date="2019" name="Int. J. Syst. Evol. Microbiol.">
        <title>The Global Catalogue of Microorganisms (GCM) 10K type strain sequencing project: providing services to taxonomists for standard genome sequencing and annotation.</title>
        <authorList>
            <consortium name="The Broad Institute Genomics Platform"/>
            <consortium name="The Broad Institute Genome Sequencing Center for Infectious Disease"/>
            <person name="Wu L."/>
            <person name="Ma J."/>
        </authorList>
    </citation>
    <scope>NUCLEOTIDE SEQUENCE [LARGE SCALE GENOMIC DNA]</scope>
    <source>
        <strain evidence="17">JCM 17068</strain>
    </source>
</reference>
<dbReference type="SUPFAM" id="SSF55681">
    <property type="entry name" value="Class II aaRS and biotin synthetases"/>
    <property type="match status" value="1"/>
</dbReference>
<evidence type="ECO:0000256" key="13">
    <source>
        <dbReference type="ARBA" id="ARBA00048823"/>
    </source>
</evidence>
<evidence type="ECO:0000256" key="2">
    <source>
        <dbReference type="ARBA" id="ARBA00005045"/>
    </source>
</evidence>
<comment type="caution">
    <text evidence="16">The sequence shown here is derived from an EMBL/GenBank/DDBJ whole genome shotgun (WGS) entry which is preliminary data.</text>
</comment>
<evidence type="ECO:0000259" key="15">
    <source>
        <dbReference type="PROSITE" id="PS50862"/>
    </source>
</evidence>
<keyword evidence="17" id="KW-1185">Reference proteome</keyword>
<keyword evidence="10" id="KW-0030">Aminoacyl-tRNA synthetase</keyword>
<evidence type="ECO:0000256" key="4">
    <source>
        <dbReference type="ARBA" id="ARBA00012840"/>
    </source>
</evidence>
<accession>A0ABP7UL14</accession>
<dbReference type="EC" id="6.1.1.11" evidence="4 14"/>
<dbReference type="InterPro" id="IPR015866">
    <property type="entry name" value="Ser-tRNA-synth_1_N"/>
</dbReference>
<dbReference type="CDD" id="cd00770">
    <property type="entry name" value="SerRS_core"/>
    <property type="match status" value="1"/>
</dbReference>
<dbReference type="PANTHER" id="PTHR43697">
    <property type="entry name" value="SERYL-TRNA SYNTHETASE"/>
    <property type="match status" value="1"/>
</dbReference>
<dbReference type="InterPro" id="IPR045864">
    <property type="entry name" value="aa-tRNA-synth_II/BPL/LPL"/>
</dbReference>
<keyword evidence="5" id="KW-0963">Cytoplasm</keyword>
<dbReference type="PIRSF" id="PIRSF001529">
    <property type="entry name" value="Ser-tRNA-synth_IIa"/>
    <property type="match status" value="1"/>
</dbReference>
<dbReference type="SUPFAM" id="SSF46589">
    <property type="entry name" value="tRNA-binding arm"/>
    <property type="match status" value="1"/>
</dbReference>
<comment type="subcellular location">
    <subcellularLocation>
        <location evidence="1">Cytoplasm</location>
    </subcellularLocation>
</comment>
<keyword evidence="6 16" id="KW-0436">Ligase</keyword>
<evidence type="ECO:0000256" key="11">
    <source>
        <dbReference type="ARBA" id="ARBA00039158"/>
    </source>
</evidence>
<comment type="similarity">
    <text evidence="3">Belongs to the class-II aminoacyl-tRNA synthetase family. Type-1 seryl-tRNA synthetase subfamily.</text>
</comment>
<dbReference type="GO" id="GO:0016874">
    <property type="term" value="F:ligase activity"/>
    <property type="evidence" value="ECO:0007669"/>
    <property type="project" value="UniProtKB-KW"/>
</dbReference>
<evidence type="ECO:0000256" key="8">
    <source>
        <dbReference type="ARBA" id="ARBA00022840"/>
    </source>
</evidence>
<gene>
    <name evidence="16" type="primary">serS</name>
    <name evidence="16" type="ORF">GCM10022388_09860</name>
</gene>
<comment type="catalytic activity">
    <reaction evidence="13">
        <text>tRNA(Ser) + L-serine + ATP = L-seryl-tRNA(Ser) + AMP + diphosphate + H(+)</text>
        <dbReference type="Rhea" id="RHEA:12292"/>
        <dbReference type="Rhea" id="RHEA-COMP:9669"/>
        <dbReference type="Rhea" id="RHEA-COMP:9703"/>
        <dbReference type="ChEBI" id="CHEBI:15378"/>
        <dbReference type="ChEBI" id="CHEBI:30616"/>
        <dbReference type="ChEBI" id="CHEBI:33019"/>
        <dbReference type="ChEBI" id="CHEBI:33384"/>
        <dbReference type="ChEBI" id="CHEBI:78442"/>
        <dbReference type="ChEBI" id="CHEBI:78533"/>
        <dbReference type="ChEBI" id="CHEBI:456215"/>
        <dbReference type="EC" id="6.1.1.11"/>
    </reaction>
</comment>
<dbReference type="Gene3D" id="3.30.930.10">
    <property type="entry name" value="Bira Bifunctional Protein, Domain 2"/>
    <property type="match status" value="1"/>
</dbReference>
<keyword evidence="7" id="KW-0547">Nucleotide-binding</keyword>
<dbReference type="EMBL" id="BAABCS010000009">
    <property type="protein sequence ID" value="GAA4046450.1"/>
    <property type="molecule type" value="Genomic_DNA"/>
</dbReference>